<protein>
    <recommendedName>
        <fullName evidence="5">Glycoside hydrolase family 76 protein</fullName>
    </recommendedName>
</protein>
<feature type="non-terminal residue" evidence="3">
    <location>
        <position position="1"/>
    </location>
</feature>
<dbReference type="EMBL" id="JAYKXP010000264">
    <property type="protein sequence ID" value="KAK7017055.1"/>
    <property type="molecule type" value="Genomic_DNA"/>
</dbReference>
<proteinExistence type="predicted"/>
<gene>
    <name evidence="3" type="ORF">VNI00_018728</name>
</gene>
<keyword evidence="2" id="KW-0812">Transmembrane</keyword>
<evidence type="ECO:0000256" key="1">
    <source>
        <dbReference type="SAM" id="MobiDB-lite"/>
    </source>
</evidence>
<evidence type="ECO:0000313" key="4">
    <source>
        <dbReference type="Proteomes" id="UP001383192"/>
    </source>
</evidence>
<keyword evidence="4" id="KW-1185">Reference proteome</keyword>
<feature type="transmembrane region" description="Helical" evidence="2">
    <location>
        <begin position="381"/>
        <end position="404"/>
    </location>
</feature>
<accession>A0AAW0AUE0</accession>
<reference evidence="3 4" key="1">
    <citation type="submission" date="2024-01" db="EMBL/GenBank/DDBJ databases">
        <title>A draft genome for a cacao thread blight-causing isolate of Paramarasmius palmivorus.</title>
        <authorList>
            <person name="Baruah I.K."/>
            <person name="Bukari Y."/>
            <person name="Amoako-Attah I."/>
            <person name="Meinhardt L.W."/>
            <person name="Bailey B.A."/>
            <person name="Cohen S.P."/>
        </authorList>
    </citation>
    <scope>NUCLEOTIDE SEQUENCE [LARGE SCALE GENOMIC DNA]</scope>
    <source>
        <strain evidence="3 4">GH-12</strain>
    </source>
</reference>
<evidence type="ECO:0000256" key="2">
    <source>
        <dbReference type="SAM" id="Phobius"/>
    </source>
</evidence>
<comment type="caution">
    <text evidence="3">The sequence shown here is derived from an EMBL/GenBank/DDBJ whole genome shotgun (WGS) entry which is preliminary data.</text>
</comment>
<dbReference type="AlphaFoldDB" id="A0AAW0AUE0"/>
<sequence length="550" mass="60847">TFFALPNAPPFCIPASRIVSTQKLYADIAFNLTLGNAETHVTNTDQDRIHAAEAAVQQVAYRLNSDGFVPNADYNFVTLPNFYGVLANYNIETKLQFLQESFINYLDVHRHRSLVHDERMRKHTELGYVLARAYLAFTGADHLLDFAKSIWDDVNQYTISESDINTGKIPTKNVNIPQHCDGGETLRGATFQPIMGTSTIGLLIEGLSLLASLPSGVEAELESMLPKLIMQVFNETTHGWPSPGGILPGLTGCGAECVSYDSPYVDVKFDLFSRDVALARGMAVAYKQARSLSSDLRDAIKAFLGVQVSVPLQNTLLLLIWSQYNAVRKRAYLGSDVYDGSWTGSQSLSSFDLMNQSSAIQILVDGISLFENGHRSLPIPALAGSIVGGVLFVAISVLAIILILRWRTHQRSLLETKSHISSDPLQFDPQYVVVPFQWEPQTKLPLDTTRSKARTQTISEGLLTPSAPIMDDAPTEKQPHEEVPPPPDVRTISDEHNTLNNSNIVPFADHATSEVPVVHGPSFPDMIRMMYQQMWQPDTTESPPDYRSQS</sequence>
<keyword evidence="2" id="KW-0472">Membrane</keyword>
<organism evidence="3 4">
    <name type="scientific">Paramarasmius palmivorus</name>
    <dbReference type="NCBI Taxonomy" id="297713"/>
    <lineage>
        <taxon>Eukaryota</taxon>
        <taxon>Fungi</taxon>
        <taxon>Dikarya</taxon>
        <taxon>Basidiomycota</taxon>
        <taxon>Agaricomycotina</taxon>
        <taxon>Agaricomycetes</taxon>
        <taxon>Agaricomycetidae</taxon>
        <taxon>Agaricales</taxon>
        <taxon>Marasmiineae</taxon>
        <taxon>Marasmiaceae</taxon>
        <taxon>Paramarasmius</taxon>
    </lineage>
</organism>
<keyword evidence="2" id="KW-1133">Transmembrane helix</keyword>
<dbReference type="CDD" id="cd12087">
    <property type="entry name" value="TM_EGFR-like"/>
    <property type="match status" value="1"/>
</dbReference>
<name>A0AAW0AUE0_9AGAR</name>
<feature type="region of interest" description="Disordered" evidence="1">
    <location>
        <begin position="458"/>
        <end position="494"/>
    </location>
</feature>
<dbReference type="Proteomes" id="UP001383192">
    <property type="component" value="Unassembled WGS sequence"/>
</dbReference>
<evidence type="ECO:0000313" key="3">
    <source>
        <dbReference type="EMBL" id="KAK7017055.1"/>
    </source>
</evidence>
<evidence type="ECO:0008006" key="5">
    <source>
        <dbReference type="Google" id="ProtNLM"/>
    </source>
</evidence>
<feature type="compositionally biased region" description="Basic and acidic residues" evidence="1">
    <location>
        <begin position="474"/>
        <end position="483"/>
    </location>
</feature>